<evidence type="ECO:0000256" key="1">
    <source>
        <dbReference type="ARBA" id="ARBA00022729"/>
    </source>
</evidence>
<accession>A0A9N7N9X7</accession>
<evidence type="ECO:0000313" key="2">
    <source>
        <dbReference type="EMBL" id="CAA0825278.1"/>
    </source>
</evidence>
<gene>
    <name evidence="2" type="ORF">SHERM_22061</name>
</gene>
<dbReference type="OrthoDB" id="665669at2759"/>
<feature type="non-terminal residue" evidence="2">
    <location>
        <position position="1"/>
    </location>
</feature>
<sequence>AVVRLRCNNTKYELVEQTRTDKNGYFLFMPLKLTTMAFHKCRVHLVSSPMGNCSVPTNFHGGVSGAALVPSPTPPAKPVPVQFFNVGPFAFEPHKILPCRHY</sequence>
<reference evidence="2" key="1">
    <citation type="submission" date="2019-12" db="EMBL/GenBank/DDBJ databases">
        <authorList>
            <person name="Scholes J."/>
        </authorList>
    </citation>
    <scope>NUCLEOTIDE SEQUENCE</scope>
</reference>
<protein>
    <submittedName>
        <fullName evidence="2">Pollen Ole e 1 allergen and extensin family protein</fullName>
    </submittedName>
</protein>
<comment type="caution">
    <text evidence="2">The sequence shown here is derived from an EMBL/GenBank/DDBJ whole genome shotgun (WGS) entry which is preliminary data.</text>
</comment>
<dbReference type="Pfam" id="PF01190">
    <property type="entry name" value="Pollen_Ole_e_1"/>
    <property type="match status" value="1"/>
</dbReference>
<dbReference type="PANTHER" id="PTHR33470:SF22">
    <property type="entry name" value="POLLEN OLE E 1 ALLERGEN AND EXTENSIN FAMILY PROTEIN"/>
    <property type="match status" value="1"/>
</dbReference>
<proteinExistence type="predicted"/>
<organism evidence="2 3">
    <name type="scientific">Striga hermonthica</name>
    <name type="common">Purple witchweed</name>
    <name type="synonym">Buchnera hermonthica</name>
    <dbReference type="NCBI Taxonomy" id="68872"/>
    <lineage>
        <taxon>Eukaryota</taxon>
        <taxon>Viridiplantae</taxon>
        <taxon>Streptophyta</taxon>
        <taxon>Embryophyta</taxon>
        <taxon>Tracheophyta</taxon>
        <taxon>Spermatophyta</taxon>
        <taxon>Magnoliopsida</taxon>
        <taxon>eudicotyledons</taxon>
        <taxon>Gunneridae</taxon>
        <taxon>Pentapetalae</taxon>
        <taxon>asterids</taxon>
        <taxon>lamiids</taxon>
        <taxon>Lamiales</taxon>
        <taxon>Orobanchaceae</taxon>
        <taxon>Buchnereae</taxon>
        <taxon>Striga</taxon>
    </lineage>
</organism>
<dbReference type="GO" id="GO:0071944">
    <property type="term" value="C:cell periphery"/>
    <property type="evidence" value="ECO:0007669"/>
    <property type="project" value="TreeGrafter"/>
</dbReference>
<evidence type="ECO:0000313" key="3">
    <source>
        <dbReference type="Proteomes" id="UP001153555"/>
    </source>
</evidence>
<dbReference type="PANTHER" id="PTHR33470">
    <property type="entry name" value="OS01G0164075 PROTEIN"/>
    <property type="match status" value="1"/>
</dbReference>
<dbReference type="AlphaFoldDB" id="A0A9N7N9X7"/>
<keyword evidence="3" id="KW-1185">Reference proteome</keyword>
<dbReference type="EMBL" id="CACSLK010026072">
    <property type="protein sequence ID" value="CAA0825278.1"/>
    <property type="molecule type" value="Genomic_DNA"/>
</dbReference>
<name>A0A9N7N9X7_STRHE</name>
<keyword evidence="1" id="KW-0732">Signal</keyword>
<dbReference type="Proteomes" id="UP001153555">
    <property type="component" value="Unassembled WGS sequence"/>
</dbReference>